<keyword evidence="13 17" id="KW-0472">Membrane</keyword>
<dbReference type="InterPro" id="IPR024605">
    <property type="entry name" value="NADP_transhyd_a_C"/>
</dbReference>
<dbReference type="NCBIfam" id="TIGR00561">
    <property type="entry name" value="pntA"/>
    <property type="match status" value="1"/>
</dbReference>
<keyword evidence="8 16" id="KW-0547">Nucleotide-binding</keyword>
<evidence type="ECO:0000256" key="12">
    <source>
        <dbReference type="ARBA" id="ARBA00023027"/>
    </source>
</evidence>
<feature type="transmembrane region" description="Helical" evidence="17">
    <location>
        <begin position="462"/>
        <end position="480"/>
    </location>
</feature>
<keyword evidence="12 16" id="KW-0520">NAD</keyword>
<evidence type="ECO:0000256" key="2">
    <source>
        <dbReference type="ARBA" id="ARBA00004429"/>
    </source>
</evidence>
<evidence type="ECO:0000256" key="3">
    <source>
        <dbReference type="ARBA" id="ARBA00005689"/>
    </source>
</evidence>
<evidence type="ECO:0000256" key="15">
    <source>
        <dbReference type="ARBA" id="ARBA00071831"/>
    </source>
</evidence>
<dbReference type="GO" id="GO:0006740">
    <property type="term" value="P:NADPH regeneration"/>
    <property type="evidence" value="ECO:0007669"/>
    <property type="project" value="TreeGrafter"/>
</dbReference>
<dbReference type="InterPro" id="IPR007698">
    <property type="entry name" value="AlaDH/PNT_NAD(H)-bd"/>
</dbReference>
<dbReference type="InterPro" id="IPR007886">
    <property type="entry name" value="AlaDH/PNT_N"/>
</dbReference>
<evidence type="ECO:0000256" key="8">
    <source>
        <dbReference type="ARBA" id="ARBA00022741"/>
    </source>
</evidence>
<dbReference type="GO" id="GO:0008750">
    <property type="term" value="F:proton-translocating NAD(P)+ transhydrogenase activity"/>
    <property type="evidence" value="ECO:0007669"/>
    <property type="project" value="UniProtKB-EC"/>
</dbReference>
<comment type="subcellular location">
    <subcellularLocation>
        <location evidence="2">Cell inner membrane</location>
        <topology evidence="2">Multi-pass membrane protein</topology>
    </subcellularLocation>
</comment>
<keyword evidence="20" id="KW-0560">Oxidoreductase</keyword>
<gene>
    <name evidence="20" type="ORF">H8N03_21800</name>
</gene>
<evidence type="ECO:0000256" key="6">
    <source>
        <dbReference type="ARBA" id="ARBA00022519"/>
    </source>
</evidence>
<comment type="function">
    <text evidence="1 16">The transhydrogenation between NADH and NADP is coupled to respiration and ATP hydrolysis and functions as a proton pump across the membrane.</text>
</comment>
<evidence type="ECO:0000256" key="9">
    <source>
        <dbReference type="ARBA" id="ARBA00022857"/>
    </source>
</evidence>
<dbReference type="PIRSF" id="PIRSF000203">
    <property type="entry name" value="NADP_transhydrogenase_alpha"/>
    <property type="match status" value="1"/>
</dbReference>
<proteinExistence type="inferred from homology"/>
<dbReference type="SMART" id="SM01003">
    <property type="entry name" value="AlaDh_PNT_N"/>
    <property type="match status" value="1"/>
</dbReference>
<keyword evidence="11 17" id="KW-1133">Transmembrane helix</keyword>
<evidence type="ECO:0000259" key="19">
    <source>
        <dbReference type="SMART" id="SM01003"/>
    </source>
</evidence>
<dbReference type="NCBIfam" id="NF006942">
    <property type="entry name" value="PRK09424.1"/>
    <property type="match status" value="1"/>
</dbReference>
<feature type="transmembrane region" description="Helical" evidence="17">
    <location>
        <begin position="436"/>
        <end position="456"/>
    </location>
</feature>
<keyword evidence="21" id="KW-1185">Reference proteome</keyword>
<dbReference type="GO" id="GO:0050661">
    <property type="term" value="F:NADP binding"/>
    <property type="evidence" value="ECO:0007669"/>
    <property type="project" value="TreeGrafter"/>
</dbReference>
<dbReference type="InterPro" id="IPR036291">
    <property type="entry name" value="NAD(P)-bd_dom_sf"/>
</dbReference>
<dbReference type="Pfam" id="PF12769">
    <property type="entry name" value="PNTB_4TM"/>
    <property type="match status" value="1"/>
</dbReference>
<feature type="transmembrane region" description="Helical" evidence="17">
    <location>
        <begin position="520"/>
        <end position="543"/>
    </location>
</feature>
<dbReference type="Proteomes" id="UP000608513">
    <property type="component" value="Unassembled WGS sequence"/>
</dbReference>
<organism evidence="20 21">
    <name type="scientific">Ramlibacter cellulosilyticus</name>
    <dbReference type="NCBI Taxonomy" id="2764187"/>
    <lineage>
        <taxon>Bacteria</taxon>
        <taxon>Pseudomonadati</taxon>
        <taxon>Pseudomonadota</taxon>
        <taxon>Betaproteobacteria</taxon>
        <taxon>Burkholderiales</taxon>
        <taxon>Comamonadaceae</taxon>
        <taxon>Ramlibacter</taxon>
    </lineage>
</organism>
<evidence type="ECO:0000259" key="18">
    <source>
        <dbReference type="SMART" id="SM01002"/>
    </source>
</evidence>
<evidence type="ECO:0000256" key="11">
    <source>
        <dbReference type="ARBA" id="ARBA00022989"/>
    </source>
</evidence>
<evidence type="ECO:0000313" key="21">
    <source>
        <dbReference type="Proteomes" id="UP000608513"/>
    </source>
</evidence>
<evidence type="ECO:0000256" key="1">
    <source>
        <dbReference type="ARBA" id="ARBA00003943"/>
    </source>
</evidence>
<keyword evidence="10 16" id="KW-1278">Translocase</keyword>
<dbReference type="Gene3D" id="3.40.50.720">
    <property type="entry name" value="NAD(P)-binding Rossmann-like Domain"/>
    <property type="match status" value="2"/>
</dbReference>
<feature type="domain" description="Alanine dehydrogenase/pyridine nucleotide transhydrogenase N-terminal" evidence="19">
    <location>
        <begin position="30"/>
        <end position="166"/>
    </location>
</feature>
<keyword evidence="9 16" id="KW-0521">NADP</keyword>
<dbReference type="EMBL" id="JACORT010000011">
    <property type="protein sequence ID" value="MBC5785590.1"/>
    <property type="molecule type" value="Genomic_DNA"/>
</dbReference>
<evidence type="ECO:0000256" key="4">
    <source>
        <dbReference type="ARBA" id="ARBA00012943"/>
    </source>
</evidence>
<dbReference type="GO" id="GO:0005886">
    <property type="term" value="C:plasma membrane"/>
    <property type="evidence" value="ECO:0007669"/>
    <property type="project" value="UniProtKB-SubCell"/>
</dbReference>
<dbReference type="InterPro" id="IPR026255">
    <property type="entry name" value="NADP_transhyd_a"/>
</dbReference>
<feature type="transmembrane region" description="Helical" evidence="17">
    <location>
        <begin position="487"/>
        <end position="508"/>
    </location>
</feature>
<evidence type="ECO:0000256" key="7">
    <source>
        <dbReference type="ARBA" id="ARBA00022692"/>
    </source>
</evidence>
<dbReference type="SUPFAM" id="SSF51735">
    <property type="entry name" value="NAD(P)-binding Rossmann-fold domains"/>
    <property type="match status" value="1"/>
</dbReference>
<dbReference type="SUPFAM" id="SSF52283">
    <property type="entry name" value="Formate/glycerate dehydrogenase catalytic domain-like"/>
    <property type="match status" value="1"/>
</dbReference>
<keyword evidence="7 17" id="KW-0812">Transmembrane</keyword>
<name>A0A923SD36_9BURK</name>
<dbReference type="Pfam" id="PF05222">
    <property type="entry name" value="AlaDh_PNT_N"/>
    <property type="match status" value="1"/>
</dbReference>
<dbReference type="GO" id="GO:0016491">
    <property type="term" value="F:oxidoreductase activity"/>
    <property type="evidence" value="ECO:0007669"/>
    <property type="project" value="UniProtKB-KW"/>
</dbReference>
<accession>A0A923SD36</accession>
<evidence type="ECO:0000256" key="14">
    <source>
        <dbReference type="ARBA" id="ARBA00048202"/>
    </source>
</evidence>
<dbReference type="PANTHER" id="PTHR10160">
    <property type="entry name" value="NAD(P) TRANSHYDROGENASE"/>
    <property type="match status" value="1"/>
</dbReference>
<evidence type="ECO:0000256" key="17">
    <source>
        <dbReference type="SAM" id="Phobius"/>
    </source>
</evidence>
<reference evidence="20" key="1">
    <citation type="submission" date="2020-08" db="EMBL/GenBank/DDBJ databases">
        <title>Ramlibacter sp. USB13 16S ribosomal RNA gene genome sequencing and assembly.</title>
        <authorList>
            <person name="Kang M."/>
        </authorList>
    </citation>
    <scope>NUCLEOTIDE SEQUENCE</scope>
    <source>
        <strain evidence="20">USB13</strain>
    </source>
</reference>
<comment type="similarity">
    <text evidence="3 16">Belongs to the AlaDH/PNT family.</text>
</comment>
<evidence type="ECO:0000313" key="20">
    <source>
        <dbReference type="EMBL" id="MBC5785590.1"/>
    </source>
</evidence>
<feature type="domain" description="Alanine dehydrogenase/pyridine nucleotide transhydrogenase NAD(H)-binding" evidence="18">
    <location>
        <begin position="175"/>
        <end position="339"/>
    </location>
</feature>
<dbReference type="SMART" id="SM01002">
    <property type="entry name" value="AlaDh_PNT_C"/>
    <property type="match status" value="1"/>
</dbReference>
<dbReference type="CDD" id="cd05304">
    <property type="entry name" value="Rubrum_tdh"/>
    <property type="match status" value="1"/>
</dbReference>
<comment type="caution">
    <text evidence="20">The sequence shown here is derived from an EMBL/GenBank/DDBJ whole genome shotgun (WGS) entry which is preliminary data.</text>
</comment>
<dbReference type="EC" id="7.1.1.1" evidence="4 16"/>
<sequence length="553" mass="57575">MQTVAPAASPASEPAAALAAAPAPAPLRIGVPKETAAGEKRVATVPEVVAKLVKLGFAVSVESGAGDAANFADDTYRAAGAEVVPDAAQLWSRADIVFKVRPPTPYEVQLLREGATLVGFVWPAQHPELMQQLAARRATVLAIDSLPRQLSRAQKMDALTSMAGISGYRAVIEAANAFGRFFNGQVTAAGKIPPARVFIAGAGVAGLAAIGTAANLGAIVRANDTRAEVADQVVSLGGEFVKVDYEEEGSGGGGYAKVMSEGFQQAQREMYAREAKDADIIITTALIPGKPAPKLITAEMVRSMKPGSVIVDMAAEQGGNCELTEPGQAVVKHGVTIIGYTDLVSRLAKQSSTLYSNNLLRLAEELCKAKDGRIDVNMEDDAIRGLTVIKEGNITWPPPPPKIPAAAAKPKAAAAVVAAPKGHGHGAGEPMSLKSLAIMFGVGAVLFLLVGLYAPISFLSHFTVFVLACFVGYMVVWNVTPSLHTPLMSVTNAISSIIAIGALIQVAPPLTDAGVDRPNALILGMAVLALTLTAVNMFGGFAVTRRMLAMFRK</sequence>
<evidence type="ECO:0000256" key="13">
    <source>
        <dbReference type="ARBA" id="ARBA00023136"/>
    </source>
</evidence>
<keyword evidence="5" id="KW-1003">Cell membrane</keyword>
<dbReference type="FunFam" id="3.40.50.720:FF:000028">
    <property type="entry name" value="NAD(P) transhydrogenase subunit alpha"/>
    <property type="match status" value="1"/>
</dbReference>
<protein>
    <recommendedName>
        <fullName evidence="15 16">NAD(P) transhydrogenase subunit alpha</fullName>
        <ecNumber evidence="4 16">7.1.1.1</ecNumber>
    </recommendedName>
</protein>
<dbReference type="PANTHER" id="PTHR10160:SF19">
    <property type="entry name" value="PROTON-TRANSLOCATING NAD(P)(+) TRANSHYDROGENASE"/>
    <property type="match status" value="1"/>
</dbReference>
<evidence type="ECO:0000256" key="5">
    <source>
        <dbReference type="ARBA" id="ARBA00022475"/>
    </source>
</evidence>
<evidence type="ECO:0000256" key="16">
    <source>
        <dbReference type="PIRNR" id="PIRNR000203"/>
    </source>
</evidence>
<dbReference type="Pfam" id="PF01262">
    <property type="entry name" value="AlaDh_PNT_C"/>
    <property type="match status" value="1"/>
</dbReference>
<comment type="catalytic activity">
    <reaction evidence="14 16">
        <text>NAD(+) + NADPH + H(+)(in) = NADH + NADP(+) + H(+)(out)</text>
        <dbReference type="Rhea" id="RHEA:47992"/>
        <dbReference type="ChEBI" id="CHEBI:15378"/>
        <dbReference type="ChEBI" id="CHEBI:57540"/>
        <dbReference type="ChEBI" id="CHEBI:57783"/>
        <dbReference type="ChEBI" id="CHEBI:57945"/>
        <dbReference type="ChEBI" id="CHEBI:58349"/>
        <dbReference type="EC" id="7.1.1.1"/>
    </reaction>
</comment>
<keyword evidence="6" id="KW-0997">Cell inner membrane</keyword>
<dbReference type="AlphaFoldDB" id="A0A923SD36"/>
<evidence type="ECO:0000256" key="10">
    <source>
        <dbReference type="ARBA" id="ARBA00022967"/>
    </source>
</evidence>